<protein>
    <submittedName>
        <fullName evidence="2">Uncharacterized protein</fullName>
    </submittedName>
</protein>
<sequence length="113" mass="13187">MHKMSQINNDTIRYQINKSKVPSQQWKTVNKSLNELIDDSVNKNLKAKRSRLLFVHSLNKVHKSNIPLRPIMSMINSPNHKLAKLLKPICRILRTSSLVPKKWIIWTHPTVSQ</sequence>
<dbReference type="Proteomes" id="UP000050791">
    <property type="component" value="Unassembled WGS sequence"/>
</dbReference>
<accession>A0AA85BUH4</accession>
<evidence type="ECO:0000313" key="1">
    <source>
        <dbReference type="Proteomes" id="UP000050791"/>
    </source>
</evidence>
<reference evidence="2" key="1">
    <citation type="submission" date="2023-11" db="UniProtKB">
        <authorList>
            <consortium name="WormBaseParasite"/>
        </authorList>
    </citation>
    <scope>IDENTIFICATION</scope>
</reference>
<dbReference type="WBParaSite" id="SMTH1_77780.1">
    <property type="protein sequence ID" value="SMTH1_77780.1"/>
    <property type="gene ID" value="SMTH1_77780"/>
</dbReference>
<evidence type="ECO:0000313" key="2">
    <source>
        <dbReference type="WBParaSite" id="SMTH1_77780.1"/>
    </source>
</evidence>
<dbReference type="AlphaFoldDB" id="A0AA85BUH4"/>
<proteinExistence type="predicted"/>
<name>A0AA85BUH4_9TREM</name>
<organism evidence="1 2">
    <name type="scientific">Schistosoma mattheei</name>
    <dbReference type="NCBI Taxonomy" id="31246"/>
    <lineage>
        <taxon>Eukaryota</taxon>
        <taxon>Metazoa</taxon>
        <taxon>Spiralia</taxon>
        <taxon>Lophotrochozoa</taxon>
        <taxon>Platyhelminthes</taxon>
        <taxon>Trematoda</taxon>
        <taxon>Digenea</taxon>
        <taxon>Strigeidida</taxon>
        <taxon>Schistosomatoidea</taxon>
        <taxon>Schistosomatidae</taxon>
        <taxon>Schistosoma</taxon>
    </lineage>
</organism>